<dbReference type="RefSeq" id="WP_309851880.1">
    <property type="nucleotide sequence ID" value="NZ_BAAAIU010000020.1"/>
</dbReference>
<dbReference type="Pfam" id="PF07510">
    <property type="entry name" value="GmrSD_C"/>
    <property type="match status" value="1"/>
</dbReference>
<evidence type="ECO:0000259" key="1">
    <source>
        <dbReference type="Pfam" id="PF07510"/>
    </source>
</evidence>
<keyword evidence="3" id="KW-1185">Reference proteome</keyword>
<accession>A0AAE3YG91</accession>
<comment type="caution">
    <text evidence="2">The sequence shown here is derived from an EMBL/GenBank/DDBJ whole genome shotgun (WGS) entry which is preliminary data.</text>
</comment>
<evidence type="ECO:0000313" key="3">
    <source>
        <dbReference type="Proteomes" id="UP001247307"/>
    </source>
</evidence>
<proteinExistence type="predicted"/>
<dbReference type="InterPro" id="IPR011089">
    <property type="entry name" value="GmrSD_C"/>
</dbReference>
<name>A0AAE3YG91_9MICC</name>
<dbReference type="PANTHER" id="PTHR24094:SF15">
    <property type="entry name" value="AMP-DEPENDENT SYNTHETASE_LIGASE DOMAIN-CONTAINING PROTEIN-RELATED"/>
    <property type="match status" value="1"/>
</dbReference>
<evidence type="ECO:0000313" key="2">
    <source>
        <dbReference type="EMBL" id="MDR6892605.1"/>
    </source>
</evidence>
<gene>
    <name evidence="2" type="ORF">J2S35_001545</name>
</gene>
<dbReference type="Proteomes" id="UP001247307">
    <property type="component" value="Unassembled WGS sequence"/>
</dbReference>
<reference evidence="2" key="1">
    <citation type="submission" date="2023-07" db="EMBL/GenBank/DDBJ databases">
        <title>Sequencing the genomes of 1000 actinobacteria strains.</title>
        <authorList>
            <person name="Klenk H.-P."/>
        </authorList>
    </citation>
    <scope>NUCLEOTIDE SEQUENCE</scope>
    <source>
        <strain evidence="2">DSM 13988</strain>
    </source>
</reference>
<dbReference type="AlphaFoldDB" id="A0AAE3YG91"/>
<dbReference type="EMBL" id="JAVDUI010000001">
    <property type="protein sequence ID" value="MDR6892605.1"/>
    <property type="molecule type" value="Genomic_DNA"/>
</dbReference>
<sequence>MPGPSARGEEARAALALLESIPARGRAPKTGYRRDEFGRGWKDPDRNGCDSRNDILRRDLAATVVRADGCVVVSGILTDPYTGAVVEFVRGRDTSQRVQIDHVVPLSDAWQKGAQSWSAERRMEFANDPEELLAVSGAVNSAKGSGDAATWLPPNKQYRCEYTARQTRVKARYGLWMTPAEQDAIRRVLASC</sequence>
<protein>
    <recommendedName>
        <fullName evidence="1">GmrSD restriction endonucleases C-terminal domain-containing protein</fullName>
    </recommendedName>
</protein>
<dbReference type="PANTHER" id="PTHR24094">
    <property type="entry name" value="SECRETED PROTEIN"/>
    <property type="match status" value="1"/>
</dbReference>
<feature type="domain" description="GmrSD restriction endonucleases C-terminal" evidence="1">
    <location>
        <begin position="51"/>
        <end position="187"/>
    </location>
</feature>
<organism evidence="2 3">
    <name type="scientific">Falsarthrobacter nasiphocae</name>
    <dbReference type="NCBI Taxonomy" id="189863"/>
    <lineage>
        <taxon>Bacteria</taxon>
        <taxon>Bacillati</taxon>
        <taxon>Actinomycetota</taxon>
        <taxon>Actinomycetes</taxon>
        <taxon>Micrococcales</taxon>
        <taxon>Micrococcaceae</taxon>
        <taxon>Falsarthrobacter</taxon>
    </lineage>
</organism>